<organism evidence="12 13">
    <name type="scientific">Salinibacterium amurskyense</name>
    <dbReference type="NCBI Taxonomy" id="205941"/>
    <lineage>
        <taxon>Bacteria</taxon>
        <taxon>Bacillati</taxon>
        <taxon>Actinomycetota</taxon>
        <taxon>Actinomycetes</taxon>
        <taxon>Micrococcales</taxon>
        <taxon>Microbacteriaceae</taxon>
        <taxon>Salinibacterium</taxon>
    </lineage>
</organism>
<dbReference type="InterPro" id="IPR014026">
    <property type="entry name" value="UDP-Glc/GDP-Man_DH_dimer"/>
</dbReference>
<feature type="binding site" evidence="9">
    <location>
        <begin position="274"/>
        <end position="278"/>
    </location>
    <ligand>
        <name>substrate</name>
    </ligand>
</feature>
<keyword evidence="5 7" id="KW-0520">NAD</keyword>
<evidence type="ECO:0000256" key="3">
    <source>
        <dbReference type="ARBA" id="ARBA00012954"/>
    </source>
</evidence>
<dbReference type="GO" id="GO:0006065">
    <property type="term" value="P:UDP-glucuronate biosynthetic process"/>
    <property type="evidence" value="ECO:0007669"/>
    <property type="project" value="UniProtKB-UniPathway"/>
</dbReference>
<dbReference type="InterPro" id="IPR014027">
    <property type="entry name" value="UDP-Glc/GDP-Man_DH_C"/>
</dbReference>
<dbReference type="SUPFAM" id="SSF51735">
    <property type="entry name" value="NAD(P)-binding Rossmann-fold domains"/>
    <property type="match status" value="1"/>
</dbReference>
<evidence type="ECO:0000256" key="2">
    <source>
        <dbReference type="ARBA" id="ARBA00006601"/>
    </source>
</evidence>
<feature type="binding site" evidence="10">
    <location>
        <position position="107"/>
    </location>
    <ligand>
        <name>NAD(+)</name>
        <dbReference type="ChEBI" id="CHEBI:57540"/>
    </ligand>
</feature>
<dbReference type="EC" id="1.1.1.22" evidence="3 7"/>
<dbReference type="RefSeq" id="WP_100388867.1">
    <property type="nucleotide sequence ID" value="NZ_BMZU01000001.1"/>
</dbReference>
<dbReference type="SUPFAM" id="SSF52413">
    <property type="entry name" value="UDP-glucose/GDP-mannose dehydrogenase C-terminal domain"/>
    <property type="match status" value="1"/>
</dbReference>
<comment type="catalytic activity">
    <reaction evidence="6 7">
        <text>UDP-alpha-D-glucose + 2 NAD(+) + H2O = UDP-alpha-D-glucuronate + 2 NADH + 3 H(+)</text>
        <dbReference type="Rhea" id="RHEA:23596"/>
        <dbReference type="ChEBI" id="CHEBI:15377"/>
        <dbReference type="ChEBI" id="CHEBI:15378"/>
        <dbReference type="ChEBI" id="CHEBI:57540"/>
        <dbReference type="ChEBI" id="CHEBI:57945"/>
        <dbReference type="ChEBI" id="CHEBI:58052"/>
        <dbReference type="ChEBI" id="CHEBI:58885"/>
        <dbReference type="EC" id="1.1.1.22"/>
    </reaction>
</comment>
<dbReference type="InterPro" id="IPR017476">
    <property type="entry name" value="UDP-Glc/GDP-Man"/>
</dbReference>
<protein>
    <recommendedName>
        <fullName evidence="3 7">UDP-glucose 6-dehydrogenase</fullName>
        <ecNumber evidence="3 7">1.1.1.22</ecNumber>
    </recommendedName>
</protein>
<comment type="similarity">
    <text evidence="2 7">Belongs to the UDP-glucose/GDP-mannose dehydrogenase family.</text>
</comment>
<gene>
    <name evidence="12" type="ORF">CLV85_1452</name>
</gene>
<evidence type="ECO:0000256" key="5">
    <source>
        <dbReference type="ARBA" id="ARBA00023027"/>
    </source>
</evidence>
<feature type="binding site" evidence="9">
    <location>
        <begin position="174"/>
        <end position="177"/>
    </location>
    <ligand>
        <name>substrate</name>
    </ligand>
</feature>
<dbReference type="Gene3D" id="3.40.50.720">
    <property type="entry name" value="NAD(P)-binding Rossmann-like Domain"/>
    <property type="match status" value="2"/>
</dbReference>
<evidence type="ECO:0000256" key="7">
    <source>
        <dbReference type="PIRNR" id="PIRNR000124"/>
    </source>
</evidence>
<keyword evidence="4 7" id="KW-0560">Oxidoreductase</keyword>
<feature type="binding site" evidence="9">
    <location>
        <position position="229"/>
    </location>
    <ligand>
        <name>substrate</name>
    </ligand>
</feature>
<dbReference type="InterPro" id="IPR008927">
    <property type="entry name" value="6-PGluconate_DH-like_C_sf"/>
</dbReference>
<evidence type="ECO:0000256" key="8">
    <source>
        <dbReference type="PIRSR" id="PIRSR500134-1"/>
    </source>
</evidence>
<dbReference type="SMART" id="SM00984">
    <property type="entry name" value="UDPG_MGDP_dh_C"/>
    <property type="match status" value="1"/>
</dbReference>
<feature type="binding site" evidence="10">
    <location>
        <position position="177"/>
    </location>
    <ligand>
        <name>NAD(+)</name>
        <dbReference type="ChEBI" id="CHEBI:57540"/>
    </ligand>
</feature>
<feature type="binding site" evidence="10">
    <location>
        <position position="56"/>
    </location>
    <ligand>
        <name>NAD(+)</name>
        <dbReference type="ChEBI" id="CHEBI:57540"/>
    </ligand>
</feature>
<dbReference type="PANTHER" id="PTHR43750">
    <property type="entry name" value="UDP-GLUCOSE 6-DEHYDROGENASE TUAD"/>
    <property type="match status" value="1"/>
</dbReference>
<dbReference type="PANTHER" id="PTHR43750:SF3">
    <property type="entry name" value="UDP-GLUCOSE 6-DEHYDROGENASE TUAD"/>
    <property type="match status" value="1"/>
</dbReference>
<feature type="domain" description="UDP-glucose/GDP-mannose dehydrogenase C-terminal" evidence="11">
    <location>
        <begin position="341"/>
        <end position="442"/>
    </location>
</feature>
<proteinExistence type="inferred from homology"/>
<dbReference type="GO" id="GO:0000271">
    <property type="term" value="P:polysaccharide biosynthetic process"/>
    <property type="evidence" value="ECO:0007669"/>
    <property type="project" value="InterPro"/>
</dbReference>
<reference evidence="12 13" key="1">
    <citation type="submission" date="2017-11" db="EMBL/GenBank/DDBJ databases">
        <title>Genomic Encyclopedia of Archaeal and Bacterial Type Strains, Phase II (KMG-II): From Individual Species to Whole Genera.</title>
        <authorList>
            <person name="Goeker M."/>
        </authorList>
    </citation>
    <scope>NUCLEOTIDE SEQUENCE [LARGE SCALE GENOMIC DNA]</scope>
    <source>
        <strain evidence="12 13">DSM 16400</strain>
    </source>
</reference>
<dbReference type="SUPFAM" id="SSF48179">
    <property type="entry name" value="6-phosphogluconate dehydrogenase C-terminal domain-like"/>
    <property type="match status" value="1"/>
</dbReference>
<dbReference type="InterPro" id="IPR028357">
    <property type="entry name" value="UDPglc_DH_bac"/>
</dbReference>
<feature type="binding site" evidence="10">
    <location>
        <position position="355"/>
    </location>
    <ligand>
        <name>NAD(+)</name>
        <dbReference type="ChEBI" id="CHEBI:57540"/>
    </ligand>
</feature>
<evidence type="ECO:0000313" key="13">
    <source>
        <dbReference type="Proteomes" id="UP000231742"/>
    </source>
</evidence>
<dbReference type="OrthoDB" id="5193947at2"/>
<evidence type="ECO:0000256" key="6">
    <source>
        <dbReference type="ARBA" id="ARBA00047473"/>
    </source>
</evidence>
<accession>A0A2M9D947</accession>
<evidence type="ECO:0000256" key="4">
    <source>
        <dbReference type="ARBA" id="ARBA00023002"/>
    </source>
</evidence>
<sequence length="483" mass="50446">MNSTAASAAGQIIGQWGGAERPRLSVVGTGYLGATHAAAMAEMGFDVIGVDTDPAKVKQLSEGKVPFFEPGLPELIRTHVASGRLRFTTDLAEATANSDIHFICVGTPQQRGSNAANLDYVEEATRQVARYLTHDGLIVGKSTVPVGTGARLRSIIADAAPLDVAVELVWNPEFLREGKAVEDTLRPDRIVLGGVSPRSEAALRQVYAIPIESGTPVIVCDLPTAELVKVSANAFLATKISFINAIAEVCDSAGADVAVLADALGHDVRIGRQFLNAGLGFGGGCLPKDIRALIHRSSELGATKAAALLQQVDEINMSQRLQVIGLAIDACGGSVLNRRIGILGAAFKPLTDDVRDSPALNVAAALHLRGAQVVVYDPEATETAQRMFPTLTYVDSVDEAATGSDALLVLTEWDEFTASDPVALGALVGRRVMIDARNCLPAATWRAAGWSFSGLGAASSKAPAIDGSGVDLTRRAPQLATAG</sequence>
<feature type="binding site" evidence="9">
    <location>
        <position position="348"/>
    </location>
    <ligand>
        <name>substrate</name>
    </ligand>
</feature>
<name>A0A2M9D947_9MICO</name>
<evidence type="ECO:0000256" key="10">
    <source>
        <dbReference type="PIRSR" id="PIRSR500134-3"/>
    </source>
</evidence>
<dbReference type="InterPro" id="IPR036291">
    <property type="entry name" value="NAD(P)-bd_dom_sf"/>
</dbReference>
<dbReference type="UniPathway" id="UPA00038">
    <property type="reaction ID" value="UER00491"/>
</dbReference>
<feature type="binding site" evidence="10">
    <location>
        <position position="143"/>
    </location>
    <ligand>
        <name>NAD(+)</name>
        <dbReference type="ChEBI" id="CHEBI:57540"/>
    </ligand>
</feature>
<evidence type="ECO:0000256" key="1">
    <source>
        <dbReference type="ARBA" id="ARBA00004701"/>
    </source>
</evidence>
<dbReference type="InterPro" id="IPR036220">
    <property type="entry name" value="UDP-Glc/GDP-Man_DH_C_sf"/>
</dbReference>
<comment type="pathway">
    <text evidence="1">Nucleotide-sugar biosynthesis; UDP-alpha-D-glucuronate biosynthesis; UDP-alpha-D-glucuronate from UDP-alpha-D-glucose: step 1/1.</text>
</comment>
<evidence type="ECO:0000259" key="11">
    <source>
        <dbReference type="SMART" id="SM00984"/>
    </source>
</evidence>
<dbReference type="Pfam" id="PF00984">
    <property type="entry name" value="UDPG_MGDP_dh"/>
    <property type="match status" value="1"/>
</dbReference>
<dbReference type="AlphaFoldDB" id="A0A2M9D947"/>
<dbReference type="PIRSF" id="PIRSF500134">
    <property type="entry name" value="UDPglc_DH_bac"/>
    <property type="match status" value="1"/>
</dbReference>
<dbReference type="GO" id="GO:0003979">
    <property type="term" value="F:UDP-glucose 6-dehydrogenase activity"/>
    <property type="evidence" value="ECO:0007669"/>
    <property type="project" value="UniProtKB-EC"/>
</dbReference>
<feature type="binding site" evidence="10">
    <location>
        <position position="288"/>
    </location>
    <ligand>
        <name>NAD(+)</name>
        <dbReference type="ChEBI" id="CHEBI:57540"/>
    </ligand>
</feature>
<dbReference type="PIRSF" id="PIRSF000124">
    <property type="entry name" value="UDPglc_GDPman_dh"/>
    <property type="match status" value="1"/>
</dbReference>
<evidence type="ECO:0000256" key="9">
    <source>
        <dbReference type="PIRSR" id="PIRSR500134-2"/>
    </source>
</evidence>
<feature type="binding site" evidence="10">
    <location>
        <position position="51"/>
    </location>
    <ligand>
        <name>NAD(+)</name>
        <dbReference type="ChEBI" id="CHEBI:57540"/>
    </ligand>
</feature>
<dbReference type="Gene3D" id="1.20.5.100">
    <property type="entry name" value="Cytochrome c1, transmembrane anchor, C-terminal"/>
    <property type="match status" value="1"/>
</dbReference>
<evidence type="ECO:0000313" key="12">
    <source>
        <dbReference type="EMBL" id="PJJ82257.1"/>
    </source>
</evidence>
<feature type="binding site" evidence="9">
    <location>
        <position position="282"/>
    </location>
    <ligand>
        <name>substrate</name>
    </ligand>
</feature>
<dbReference type="Pfam" id="PF03721">
    <property type="entry name" value="UDPG_MGDP_dh_N"/>
    <property type="match status" value="1"/>
</dbReference>
<feature type="active site" description="Nucleophile" evidence="8">
    <location>
        <position position="285"/>
    </location>
</feature>
<keyword evidence="13" id="KW-1185">Reference proteome</keyword>
<comment type="caution">
    <text evidence="12">The sequence shown here is derived from an EMBL/GenBank/DDBJ whole genome shotgun (WGS) entry which is preliminary data.</text>
</comment>
<dbReference type="EMBL" id="PGFH01000001">
    <property type="protein sequence ID" value="PJJ82257.1"/>
    <property type="molecule type" value="Genomic_DNA"/>
</dbReference>
<dbReference type="Proteomes" id="UP000231742">
    <property type="component" value="Unassembled WGS sequence"/>
</dbReference>
<dbReference type="GO" id="GO:0051287">
    <property type="term" value="F:NAD binding"/>
    <property type="evidence" value="ECO:0007669"/>
    <property type="project" value="InterPro"/>
</dbReference>
<dbReference type="Pfam" id="PF03720">
    <property type="entry name" value="UDPG_MGDP_dh_C"/>
    <property type="match status" value="1"/>
</dbReference>
<dbReference type="InterPro" id="IPR001732">
    <property type="entry name" value="UDP-Glc/GDP-Man_DH_N"/>
</dbReference>
<dbReference type="NCBIfam" id="TIGR03026">
    <property type="entry name" value="NDP-sugDHase"/>
    <property type="match status" value="1"/>
</dbReference>